<dbReference type="Proteomes" id="UP000032420">
    <property type="component" value="Chromosome I"/>
</dbReference>
<dbReference type="KEGG" id="eme:CEM_358"/>
<dbReference type="Pfam" id="PF01121">
    <property type="entry name" value="CoaE"/>
    <property type="match status" value="1"/>
</dbReference>
<keyword evidence="4" id="KW-0173">Coenzyme A biosynthesis</keyword>
<dbReference type="EC" id="2.7.1.24" evidence="5"/>
<reference evidence="6" key="1">
    <citation type="submission" date="2014-07" db="EMBL/GenBank/DDBJ databases">
        <authorList>
            <person name="Santos-Garcia D."/>
        </authorList>
    </citation>
    <scope>NUCLEOTIDE SEQUENCE [LARGE SCALE GENOMIC DNA]</scope>
</reference>
<keyword evidence="5" id="KW-0808">Transferase</keyword>
<evidence type="ECO:0000256" key="1">
    <source>
        <dbReference type="ARBA" id="ARBA00009018"/>
    </source>
</evidence>
<gene>
    <name evidence="5" type="primary">coaE</name>
    <name evidence="5" type="ORF">CEM_358</name>
</gene>
<keyword evidence="6" id="KW-1185">Reference proteome</keyword>
<dbReference type="GO" id="GO:0005524">
    <property type="term" value="F:ATP binding"/>
    <property type="evidence" value="ECO:0007669"/>
    <property type="project" value="UniProtKB-KW"/>
</dbReference>
<comment type="similarity">
    <text evidence="1">Belongs to the CoaE family.</text>
</comment>
<evidence type="ECO:0000256" key="2">
    <source>
        <dbReference type="ARBA" id="ARBA00022741"/>
    </source>
</evidence>
<keyword evidence="3" id="KW-0067">ATP-binding</keyword>
<keyword evidence="5" id="KW-0418">Kinase</keyword>
<dbReference type="AlphaFoldDB" id="A0A078KEI7"/>
<name>A0A078KEI7_9GAMM</name>
<protein>
    <submittedName>
        <fullName evidence="5">Dephospho-CoA kinase</fullName>
        <ecNumber evidence="5">2.7.1.24</ecNumber>
    </submittedName>
</protein>
<dbReference type="GO" id="GO:0015937">
    <property type="term" value="P:coenzyme A biosynthetic process"/>
    <property type="evidence" value="ECO:0007669"/>
    <property type="project" value="UniProtKB-KW"/>
</dbReference>
<dbReference type="HOGENOM" id="CLU_1522460_0_0_6"/>
<dbReference type="InterPro" id="IPR001977">
    <property type="entry name" value="Depp_CoAkinase"/>
</dbReference>
<evidence type="ECO:0000313" key="6">
    <source>
        <dbReference type="Proteomes" id="UP000032420"/>
    </source>
</evidence>
<accession>A0A078KEI7</accession>
<dbReference type="CDD" id="cd02022">
    <property type="entry name" value="DPCK"/>
    <property type="match status" value="1"/>
</dbReference>
<dbReference type="Gene3D" id="3.40.50.300">
    <property type="entry name" value="P-loop containing nucleotide triphosphate hydrolases"/>
    <property type="match status" value="1"/>
</dbReference>
<sequence length="176" mass="20899">MLIVGLNGGFAKLKNTVLSAFSFIGIKFINMDELAYKIIEKYFHKILNRSILRSIIFKNSNFIKCIINKHLISLLKKIKSTYILLVSPILFETYQYKLLDRILIIDLSCNITINRIILRDYNINQSNLRIFREQLIFRADDILNTIWYFTNIKKIIINLDKFYCKICYTKLIFNII</sequence>
<organism evidence="5 6">
    <name type="scientific">Candidatus Johnevansia muelleri</name>
    <dbReference type="NCBI Taxonomy" id="1495769"/>
    <lineage>
        <taxon>Bacteria</taxon>
        <taxon>Pseudomonadati</taxon>
        <taxon>Pseudomonadota</taxon>
        <taxon>Gammaproteobacteria</taxon>
        <taxon>Candidatus Johnevansiales</taxon>
        <taxon>Candidatus Johnevansiaceae</taxon>
        <taxon>Candidatus Johnevansia</taxon>
    </lineage>
</organism>
<dbReference type="GO" id="GO:0004140">
    <property type="term" value="F:dephospho-CoA kinase activity"/>
    <property type="evidence" value="ECO:0007669"/>
    <property type="project" value="UniProtKB-EC"/>
</dbReference>
<evidence type="ECO:0000313" key="5">
    <source>
        <dbReference type="EMBL" id="CDZ16598.1"/>
    </source>
</evidence>
<evidence type="ECO:0000256" key="4">
    <source>
        <dbReference type="ARBA" id="ARBA00022993"/>
    </source>
</evidence>
<keyword evidence="2" id="KW-0547">Nucleotide-binding</keyword>
<dbReference type="STRING" id="1495769.CEM_358"/>
<dbReference type="InterPro" id="IPR027417">
    <property type="entry name" value="P-loop_NTPase"/>
</dbReference>
<proteinExistence type="inferred from homology"/>
<dbReference type="EMBL" id="LM655252">
    <property type="protein sequence ID" value="CDZ16598.1"/>
    <property type="molecule type" value="Genomic_DNA"/>
</dbReference>
<evidence type="ECO:0000256" key="3">
    <source>
        <dbReference type="ARBA" id="ARBA00022840"/>
    </source>
</evidence>